<keyword evidence="2" id="KW-1185">Reference proteome</keyword>
<dbReference type="EMBL" id="MU250531">
    <property type="protein sequence ID" value="KAG7447817.1"/>
    <property type="molecule type" value="Genomic_DNA"/>
</dbReference>
<dbReference type="AlphaFoldDB" id="A0A9P8AVD9"/>
<organism evidence="1 2">
    <name type="scientific">Guyanagaster necrorhizus</name>
    <dbReference type="NCBI Taxonomy" id="856835"/>
    <lineage>
        <taxon>Eukaryota</taxon>
        <taxon>Fungi</taxon>
        <taxon>Dikarya</taxon>
        <taxon>Basidiomycota</taxon>
        <taxon>Agaricomycotina</taxon>
        <taxon>Agaricomycetes</taxon>
        <taxon>Agaricomycetidae</taxon>
        <taxon>Agaricales</taxon>
        <taxon>Marasmiineae</taxon>
        <taxon>Physalacriaceae</taxon>
        <taxon>Guyanagaster</taxon>
    </lineage>
</organism>
<evidence type="ECO:0000313" key="1">
    <source>
        <dbReference type="EMBL" id="KAG7447817.1"/>
    </source>
</evidence>
<protein>
    <submittedName>
        <fullName evidence="1">Uncharacterized protein</fullName>
    </submittedName>
</protein>
<accession>A0A9P8AVD9</accession>
<dbReference type="RefSeq" id="XP_043041317.1">
    <property type="nucleotide sequence ID" value="XM_043186019.1"/>
</dbReference>
<gene>
    <name evidence="1" type="ORF">BT62DRAFT_930862</name>
</gene>
<proteinExistence type="predicted"/>
<dbReference type="GeneID" id="66108316"/>
<sequence>MDHSRHRLDEISHLLCRPHTPLISFEGQFTEGWTQSQYIDEMSTPNDVRPDTVHRQFHKRALGSLDETLKSRGPRGGVLS</sequence>
<name>A0A9P8AVD9_9AGAR</name>
<comment type="caution">
    <text evidence="1">The sequence shown here is derived from an EMBL/GenBank/DDBJ whole genome shotgun (WGS) entry which is preliminary data.</text>
</comment>
<evidence type="ECO:0000313" key="2">
    <source>
        <dbReference type="Proteomes" id="UP000812287"/>
    </source>
</evidence>
<dbReference type="Proteomes" id="UP000812287">
    <property type="component" value="Unassembled WGS sequence"/>
</dbReference>
<reference evidence="1" key="1">
    <citation type="submission" date="2020-11" db="EMBL/GenBank/DDBJ databases">
        <title>Adaptations for nitrogen fixation in a non-lichenized fungal sporocarp promotes dispersal by wood-feeding termites.</title>
        <authorList>
            <consortium name="DOE Joint Genome Institute"/>
            <person name="Koch R.A."/>
            <person name="Yoon G."/>
            <person name="Arayal U."/>
            <person name="Lail K."/>
            <person name="Amirebrahimi M."/>
            <person name="Labutti K."/>
            <person name="Lipzen A."/>
            <person name="Riley R."/>
            <person name="Barry K."/>
            <person name="Henrissat B."/>
            <person name="Grigoriev I.V."/>
            <person name="Herr J.R."/>
            <person name="Aime M.C."/>
        </authorList>
    </citation>
    <scope>NUCLEOTIDE SEQUENCE</scope>
    <source>
        <strain evidence="1">MCA 3950</strain>
    </source>
</reference>